<proteinExistence type="predicted"/>
<name>A0A286RI37_9BACT</name>
<gene>
    <name evidence="1" type="ORF">THTE_3032</name>
</gene>
<dbReference type="InterPro" id="IPR013783">
    <property type="entry name" value="Ig-like_fold"/>
</dbReference>
<protein>
    <submittedName>
        <fullName evidence="1">Flagellar hook-length control protein FliK</fullName>
    </submittedName>
</protein>
<dbReference type="AlphaFoldDB" id="A0A286RI37"/>
<keyword evidence="1" id="KW-0969">Cilium</keyword>
<accession>A0A286RI37</accession>
<keyword evidence="1" id="KW-0282">Flagellum</keyword>
<dbReference type="OrthoDB" id="288917at2"/>
<keyword evidence="2" id="KW-1185">Reference proteome</keyword>
<evidence type="ECO:0000313" key="1">
    <source>
        <dbReference type="EMBL" id="ASV75634.1"/>
    </source>
</evidence>
<dbReference type="RefSeq" id="WP_095415639.1">
    <property type="nucleotide sequence ID" value="NZ_CP018477.1"/>
</dbReference>
<keyword evidence="1" id="KW-0966">Cell projection</keyword>
<dbReference type="Proteomes" id="UP000215086">
    <property type="component" value="Chromosome"/>
</dbReference>
<reference evidence="1 2" key="1">
    <citation type="journal article" name="Front. Microbiol.">
        <title>Sugar Metabolism of the First Thermophilic Planctomycete Thermogutta terrifontis: Comparative Genomic and Transcriptomic Approaches.</title>
        <authorList>
            <person name="Elcheninov A.G."/>
            <person name="Menzel P."/>
            <person name="Gudbergsdottir S.R."/>
            <person name="Slesarev A.I."/>
            <person name="Kadnikov V.V."/>
            <person name="Krogh A."/>
            <person name="Bonch-Osmolovskaya E.A."/>
            <person name="Peng X."/>
            <person name="Kublanov I.V."/>
        </authorList>
    </citation>
    <scope>NUCLEOTIDE SEQUENCE [LARGE SCALE GENOMIC DNA]</scope>
    <source>
        <strain evidence="1 2">R1</strain>
    </source>
</reference>
<sequence>MKWFSHLVCWLGKQAGLVLLLALVTFGIAAGQPPEDRWERLGRVAAAHARHSDALMELPDVVGVGIGVDAKNNPVLKVFTKHGRPAGVPRKLDGADVEIVPTGEFHALAPAAPAAVKPSATKPSVDKPPTVTFVSPQHGETVVGEVTLQVNATDDKGVTKVEFYYQQYDAYYSGKVPQLLATDTNGGDGWSCTWNTTAVPDERYILWAVAYDTKGQTASHNVTIAIDNTRGEPPAYSPDRFEDSAVSPIGVSVGNQYEASAGTIGCRLKDSSGRLFILSNNHVLALENTAPLNSWILQPGLYDMPAGTFPYAWQIVGTLTAYVPITFSRFASNKVDAAIAEVKRWGLDGETPLVATSAPSGSGVSRFW</sequence>
<organism evidence="1 2">
    <name type="scientific">Thermogutta terrifontis</name>
    <dbReference type="NCBI Taxonomy" id="1331910"/>
    <lineage>
        <taxon>Bacteria</taxon>
        <taxon>Pseudomonadati</taxon>
        <taxon>Planctomycetota</taxon>
        <taxon>Planctomycetia</taxon>
        <taxon>Pirellulales</taxon>
        <taxon>Thermoguttaceae</taxon>
        <taxon>Thermogutta</taxon>
    </lineage>
</organism>
<evidence type="ECO:0000313" key="2">
    <source>
        <dbReference type="Proteomes" id="UP000215086"/>
    </source>
</evidence>
<dbReference type="Gene3D" id="2.60.40.10">
    <property type="entry name" value="Immunoglobulins"/>
    <property type="match status" value="1"/>
</dbReference>
<dbReference type="KEGG" id="ttf:THTE_3032"/>
<dbReference type="EMBL" id="CP018477">
    <property type="protein sequence ID" value="ASV75634.1"/>
    <property type="molecule type" value="Genomic_DNA"/>
</dbReference>
<dbReference type="Pfam" id="PF17957">
    <property type="entry name" value="Big_7"/>
    <property type="match status" value="1"/>
</dbReference>